<dbReference type="InterPro" id="IPR002885">
    <property type="entry name" value="PPR_rpt"/>
</dbReference>
<evidence type="ECO:0008006" key="5">
    <source>
        <dbReference type="Google" id="ProtNLM"/>
    </source>
</evidence>
<dbReference type="InterPro" id="IPR050421">
    <property type="entry name" value="PPR"/>
</dbReference>
<organism evidence="3 4">
    <name type="scientific">Ceratopteris richardii</name>
    <name type="common">Triangle waterfern</name>
    <dbReference type="NCBI Taxonomy" id="49495"/>
    <lineage>
        <taxon>Eukaryota</taxon>
        <taxon>Viridiplantae</taxon>
        <taxon>Streptophyta</taxon>
        <taxon>Embryophyta</taxon>
        <taxon>Tracheophyta</taxon>
        <taxon>Polypodiopsida</taxon>
        <taxon>Polypodiidae</taxon>
        <taxon>Polypodiales</taxon>
        <taxon>Pteridineae</taxon>
        <taxon>Pteridaceae</taxon>
        <taxon>Parkerioideae</taxon>
        <taxon>Ceratopteris</taxon>
    </lineage>
</organism>
<feature type="repeat" description="PPR" evidence="2">
    <location>
        <begin position="278"/>
        <end position="312"/>
    </location>
</feature>
<dbReference type="FunFam" id="1.25.40.10:FF:000285">
    <property type="entry name" value="Pentatricopeptide repeat-containing protein, chloroplastic"/>
    <property type="match status" value="1"/>
</dbReference>
<evidence type="ECO:0000256" key="2">
    <source>
        <dbReference type="PROSITE-ProRule" id="PRU00708"/>
    </source>
</evidence>
<dbReference type="FunFam" id="1.25.40.10:FF:000158">
    <property type="entry name" value="pentatricopeptide repeat-containing protein At2g33680"/>
    <property type="match status" value="1"/>
</dbReference>
<comment type="caution">
    <text evidence="3">The sequence shown here is derived from an EMBL/GenBank/DDBJ whole genome shotgun (WGS) entry which is preliminary data.</text>
</comment>
<feature type="repeat" description="PPR" evidence="2">
    <location>
        <begin position="581"/>
        <end position="615"/>
    </location>
</feature>
<proteinExistence type="predicted"/>
<dbReference type="GO" id="GO:0048731">
    <property type="term" value="P:system development"/>
    <property type="evidence" value="ECO:0007669"/>
    <property type="project" value="UniProtKB-ARBA"/>
</dbReference>
<protein>
    <recommendedName>
        <fullName evidence="5">Pentatricopeptide repeat-containing protein</fullName>
    </recommendedName>
</protein>
<gene>
    <name evidence="3" type="ORF">KP509_20G057100</name>
</gene>
<evidence type="ECO:0000256" key="1">
    <source>
        <dbReference type="ARBA" id="ARBA00022737"/>
    </source>
</evidence>
<dbReference type="PROSITE" id="PS51375">
    <property type="entry name" value="PPR"/>
    <property type="match status" value="6"/>
</dbReference>
<dbReference type="PANTHER" id="PTHR47928:SF190">
    <property type="entry name" value="PENTACOTRIPEPTIDE-REPEAT REGION OF PRORP DOMAIN-CONTAINING PROTEIN"/>
    <property type="match status" value="1"/>
</dbReference>
<dbReference type="Proteomes" id="UP000825935">
    <property type="component" value="Chromosome 20"/>
</dbReference>
<dbReference type="FunFam" id="1.25.40.10:FF:000031">
    <property type="entry name" value="Pentatricopeptide repeat-containing protein mitochondrial"/>
    <property type="match status" value="1"/>
</dbReference>
<dbReference type="AlphaFoldDB" id="A0A8T2SHC8"/>
<evidence type="ECO:0000313" key="4">
    <source>
        <dbReference type="Proteomes" id="UP000825935"/>
    </source>
</evidence>
<dbReference type="PANTHER" id="PTHR47928">
    <property type="entry name" value="REPEAT-CONTAINING PROTEIN, PUTATIVE-RELATED"/>
    <property type="match status" value="1"/>
</dbReference>
<dbReference type="Gene3D" id="1.25.40.10">
    <property type="entry name" value="Tetratricopeptide repeat domain"/>
    <property type="match status" value="6"/>
</dbReference>
<reference evidence="3" key="1">
    <citation type="submission" date="2021-08" db="EMBL/GenBank/DDBJ databases">
        <title>WGS assembly of Ceratopteris richardii.</title>
        <authorList>
            <person name="Marchant D.B."/>
            <person name="Chen G."/>
            <person name="Jenkins J."/>
            <person name="Shu S."/>
            <person name="Leebens-Mack J."/>
            <person name="Grimwood J."/>
            <person name="Schmutz J."/>
            <person name="Soltis P."/>
            <person name="Soltis D."/>
            <person name="Chen Z.-H."/>
        </authorList>
    </citation>
    <scope>NUCLEOTIDE SEQUENCE</scope>
    <source>
        <strain evidence="3">Whitten #5841</strain>
        <tissue evidence="3">Leaf</tissue>
    </source>
</reference>
<keyword evidence="4" id="KW-1185">Reference proteome</keyword>
<feature type="repeat" description="PPR" evidence="2">
    <location>
        <begin position="177"/>
        <end position="211"/>
    </location>
</feature>
<name>A0A8T2SHC8_CERRI</name>
<dbReference type="OrthoDB" id="185373at2759"/>
<dbReference type="Pfam" id="PF01535">
    <property type="entry name" value="PPR"/>
    <property type="match status" value="10"/>
</dbReference>
<dbReference type="NCBIfam" id="TIGR00756">
    <property type="entry name" value="PPR"/>
    <property type="match status" value="2"/>
</dbReference>
<accession>A0A8T2SHC8</accession>
<keyword evidence="1" id="KW-0677">Repeat</keyword>
<dbReference type="InterPro" id="IPR011990">
    <property type="entry name" value="TPR-like_helical_dom_sf"/>
</dbReference>
<evidence type="ECO:0000313" key="3">
    <source>
        <dbReference type="EMBL" id="KAH7331912.1"/>
    </source>
</evidence>
<feature type="repeat" description="PPR" evidence="2">
    <location>
        <begin position="379"/>
        <end position="413"/>
    </location>
</feature>
<sequence>MSQDSSNYANVRAFTALLQQYARYPDPVVLMYLHYTFIVHAVENDSNLHRHLLYSYGKSGMPMDALTIFWKITEPELTLWNFVIRLCAKHGENAVSFQLFIRMQVQGNLPDQYSYASILSACHFEEDLWNGKCIHAAILENTVAEDVVVLTALVNMYGECFSLDYANEAFLSMQSQDTVAWNAIITMNIHHGDCEFATLLYKTMQNKGFVPDSVTVTGILSAYANLATLNKGIQLHAQIIASSSKVNAIMITSLLNMYGKCGNISAAKRLFDGICKVDSVVWNAMISAYAQNGQGNDAIELFNQMRNEGVKPTKTTFLVVLEACTNEKAFVCGREMHLLIKQSGYETDLMVGTALLTMYGKCGFLEEAFHVFDKLTNRTVVPWNALIACYSQCTCSADAIQFFDQMLSEGLIPDKITFMNIFPVCSALATIAECMRMHSIAERIPERDDNVRAGLMSMYGKLGRIDDVKSLFYSCSCSASVSVWTALVAAWSEIGSDDNALECFNQMLVEGVLPDKVATVSIITAFANQCSLRRGLYAHACILGAQLELEIDVQNALFSMYAKCGNIDAALSMFKKISIRDAISFRVMIAIFVQLDNMDEAVHVFWQMLYEGMAPDDVTLATILTLCGSHGALSQGLKLHTCSIYMDNLDGFVIETALLSMYSCCGCLRKAWKIFETSGPKDDSIWTSMIEACAFHGEGEACVSLFGYMQQEKSIPDKSTLIKLLLACSHAGLIDEAVHAFCNFSSYHSCEMIVDHFNCMVDVFGRVGQLQEAVEMVKIMPFLPNTFSWSILLSSCRMFFDVKRGESAAASIFELEPENVATYVSLSNIYVTAGASDVGWS</sequence>
<dbReference type="EMBL" id="CM035425">
    <property type="protein sequence ID" value="KAH7331912.1"/>
    <property type="molecule type" value="Genomic_DNA"/>
</dbReference>
<feature type="repeat" description="PPR" evidence="2">
    <location>
        <begin position="682"/>
        <end position="716"/>
    </location>
</feature>
<feature type="repeat" description="PPR" evidence="2">
    <location>
        <begin position="480"/>
        <end position="514"/>
    </location>
</feature>
<dbReference type="Pfam" id="PF13041">
    <property type="entry name" value="PPR_2"/>
    <property type="match status" value="2"/>
</dbReference>